<keyword evidence="10" id="KW-0106">Calcium</keyword>
<feature type="domain" description="EF-hand" evidence="19">
    <location>
        <begin position="351"/>
        <end position="386"/>
    </location>
</feature>
<keyword evidence="21" id="KW-1185">Reference proteome</keyword>
<dbReference type="FunFam" id="1.10.238.10:FF:000050">
    <property type="entry name" value="Calcium-dependent protein kinase 7"/>
    <property type="match status" value="1"/>
</dbReference>
<keyword evidence="6" id="KW-0479">Metal-binding</keyword>
<keyword evidence="12" id="KW-0472">Membrane</keyword>
<evidence type="ECO:0000256" key="5">
    <source>
        <dbReference type="ARBA" id="ARBA00022707"/>
    </source>
</evidence>
<dbReference type="InterPro" id="IPR011992">
    <property type="entry name" value="EF-hand-dom_pair"/>
</dbReference>
<evidence type="ECO:0000256" key="10">
    <source>
        <dbReference type="ARBA" id="ARBA00022837"/>
    </source>
</evidence>
<comment type="catalytic activity">
    <reaction evidence="15">
        <text>L-threonyl-[protein] + ATP = O-phospho-L-threonyl-[protein] + ADP + H(+)</text>
        <dbReference type="Rhea" id="RHEA:46608"/>
        <dbReference type="Rhea" id="RHEA-COMP:11060"/>
        <dbReference type="Rhea" id="RHEA-COMP:11605"/>
        <dbReference type="ChEBI" id="CHEBI:15378"/>
        <dbReference type="ChEBI" id="CHEBI:30013"/>
        <dbReference type="ChEBI" id="CHEBI:30616"/>
        <dbReference type="ChEBI" id="CHEBI:61977"/>
        <dbReference type="ChEBI" id="CHEBI:456216"/>
        <dbReference type="EC" id="2.7.11.1"/>
    </reaction>
</comment>
<dbReference type="Gene3D" id="1.10.238.10">
    <property type="entry name" value="EF-hand"/>
    <property type="match status" value="1"/>
</dbReference>
<dbReference type="CDD" id="cd00051">
    <property type="entry name" value="EFh"/>
    <property type="match status" value="2"/>
</dbReference>
<dbReference type="InterPro" id="IPR011009">
    <property type="entry name" value="Kinase-like_dom_sf"/>
</dbReference>
<keyword evidence="5" id="KW-0519">Myristate</keyword>
<organism evidence="20 21">
    <name type="scientific">Coptis chinensis</name>
    <dbReference type="NCBI Taxonomy" id="261450"/>
    <lineage>
        <taxon>Eukaryota</taxon>
        <taxon>Viridiplantae</taxon>
        <taxon>Streptophyta</taxon>
        <taxon>Embryophyta</taxon>
        <taxon>Tracheophyta</taxon>
        <taxon>Spermatophyta</taxon>
        <taxon>Magnoliopsida</taxon>
        <taxon>Ranunculales</taxon>
        <taxon>Ranunculaceae</taxon>
        <taxon>Coptidoideae</taxon>
        <taxon>Coptis</taxon>
    </lineage>
</organism>
<dbReference type="InterPro" id="IPR008271">
    <property type="entry name" value="Ser/Thr_kinase_AS"/>
</dbReference>
<dbReference type="GO" id="GO:0016020">
    <property type="term" value="C:membrane"/>
    <property type="evidence" value="ECO:0007669"/>
    <property type="project" value="UniProtKB-SubCell"/>
</dbReference>
<accession>A0A835HB37</accession>
<dbReference type="AlphaFoldDB" id="A0A835HB37"/>
<evidence type="ECO:0000256" key="15">
    <source>
        <dbReference type="ARBA" id="ARBA00047899"/>
    </source>
</evidence>
<dbReference type="InterPro" id="IPR002048">
    <property type="entry name" value="EF_hand_dom"/>
</dbReference>
<comment type="caution">
    <text evidence="20">The sequence shown here is derived from an EMBL/GenBank/DDBJ whole genome shotgun (WGS) entry which is preliminary data.</text>
</comment>
<feature type="domain" description="EF-hand" evidence="19">
    <location>
        <begin position="315"/>
        <end position="350"/>
    </location>
</feature>
<evidence type="ECO:0000256" key="3">
    <source>
        <dbReference type="ARBA" id="ARBA00022527"/>
    </source>
</evidence>
<dbReference type="InterPro" id="IPR000719">
    <property type="entry name" value="Prot_kinase_dom"/>
</dbReference>
<evidence type="ECO:0000259" key="19">
    <source>
        <dbReference type="PROSITE" id="PS50222"/>
    </source>
</evidence>
<dbReference type="PROSITE" id="PS00108">
    <property type="entry name" value="PROTEIN_KINASE_ST"/>
    <property type="match status" value="1"/>
</dbReference>
<dbReference type="EMBL" id="JADFTS010000007">
    <property type="protein sequence ID" value="KAF9596039.1"/>
    <property type="molecule type" value="Genomic_DNA"/>
</dbReference>
<dbReference type="PROSITE" id="PS50011">
    <property type="entry name" value="PROTEIN_KINASE_DOM"/>
    <property type="match status" value="1"/>
</dbReference>
<name>A0A835HB37_9MAGN</name>
<comment type="subcellular location">
    <subcellularLocation>
        <location evidence="1">Membrane</location>
        <topology evidence="1">Lipid-anchor</topology>
    </subcellularLocation>
</comment>
<evidence type="ECO:0000256" key="14">
    <source>
        <dbReference type="ARBA" id="ARBA00024334"/>
    </source>
</evidence>
<feature type="domain" description="EF-hand" evidence="19">
    <location>
        <begin position="243"/>
        <end position="278"/>
    </location>
</feature>
<evidence type="ECO:0000256" key="12">
    <source>
        <dbReference type="ARBA" id="ARBA00023136"/>
    </source>
</evidence>
<dbReference type="PROSITE" id="PS00018">
    <property type="entry name" value="EF_HAND_1"/>
    <property type="match status" value="4"/>
</dbReference>
<evidence type="ECO:0000256" key="8">
    <source>
        <dbReference type="ARBA" id="ARBA00022741"/>
    </source>
</evidence>
<dbReference type="PANTHER" id="PTHR24349">
    <property type="entry name" value="SERINE/THREONINE-PROTEIN KINASE"/>
    <property type="match status" value="1"/>
</dbReference>
<keyword evidence="4" id="KW-0808">Transferase</keyword>
<reference evidence="20 21" key="1">
    <citation type="submission" date="2020-10" db="EMBL/GenBank/DDBJ databases">
        <title>The Coptis chinensis genome and diversification of protoberbering-type alkaloids.</title>
        <authorList>
            <person name="Wang B."/>
            <person name="Shu S."/>
            <person name="Song C."/>
            <person name="Liu Y."/>
        </authorList>
    </citation>
    <scope>NUCLEOTIDE SEQUENCE [LARGE SCALE GENOMIC DNA]</scope>
    <source>
        <strain evidence="20">HL-2020</strain>
        <tissue evidence="20">Leaf</tissue>
    </source>
</reference>
<evidence type="ECO:0000256" key="4">
    <source>
        <dbReference type="ARBA" id="ARBA00022679"/>
    </source>
</evidence>
<dbReference type="InterPro" id="IPR050205">
    <property type="entry name" value="CDPK_Ser/Thr_kinases"/>
</dbReference>
<dbReference type="FunFam" id="1.10.510.10:FF:000067">
    <property type="entry name" value="calcium-dependent protein kinase 13"/>
    <property type="match status" value="1"/>
</dbReference>
<evidence type="ECO:0000259" key="18">
    <source>
        <dbReference type="PROSITE" id="PS50011"/>
    </source>
</evidence>
<keyword evidence="8" id="KW-0547">Nucleotide-binding</keyword>
<dbReference type="Pfam" id="PF13499">
    <property type="entry name" value="EF-hand_7"/>
    <property type="match status" value="2"/>
</dbReference>
<dbReference type="PROSITE" id="PS50222">
    <property type="entry name" value="EF_HAND_2"/>
    <property type="match status" value="4"/>
</dbReference>
<keyword evidence="3" id="KW-0723">Serine/threonine-protein kinase</keyword>
<evidence type="ECO:0000256" key="7">
    <source>
        <dbReference type="ARBA" id="ARBA00022737"/>
    </source>
</evidence>
<feature type="domain" description="EF-hand" evidence="19">
    <location>
        <begin position="279"/>
        <end position="314"/>
    </location>
</feature>
<dbReference type="GO" id="GO:0004674">
    <property type="term" value="F:protein serine/threonine kinase activity"/>
    <property type="evidence" value="ECO:0007669"/>
    <property type="project" value="UniProtKB-KW"/>
</dbReference>
<evidence type="ECO:0000256" key="13">
    <source>
        <dbReference type="ARBA" id="ARBA00023288"/>
    </source>
</evidence>
<protein>
    <recommendedName>
        <fullName evidence="2">non-specific serine/threonine protein kinase</fullName>
        <ecNumber evidence="2">2.7.11.1</ecNumber>
    </recommendedName>
</protein>
<dbReference type="OrthoDB" id="40902at2759"/>
<evidence type="ECO:0000313" key="20">
    <source>
        <dbReference type="EMBL" id="KAF9596039.1"/>
    </source>
</evidence>
<evidence type="ECO:0000256" key="17">
    <source>
        <dbReference type="SAM" id="MobiDB-lite"/>
    </source>
</evidence>
<dbReference type="InterPro" id="IPR018247">
    <property type="entry name" value="EF_Hand_1_Ca_BS"/>
</dbReference>
<keyword evidence="9" id="KW-0418">Kinase</keyword>
<keyword evidence="7" id="KW-0677">Repeat</keyword>
<evidence type="ECO:0000256" key="6">
    <source>
        <dbReference type="ARBA" id="ARBA00022723"/>
    </source>
</evidence>
<evidence type="ECO:0000313" key="21">
    <source>
        <dbReference type="Proteomes" id="UP000631114"/>
    </source>
</evidence>
<dbReference type="GO" id="GO:0005509">
    <property type="term" value="F:calcium ion binding"/>
    <property type="evidence" value="ECO:0007669"/>
    <property type="project" value="InterPro"/>
</dbReference>
<dbReference type="Gene3D" id="1.10.510.10">
    <property type="entry name" value="Transferase(Phosphotransferase) domain 1"/>
    <property type="match status" value="1"/>
</dbReference>
<dbReference type="Proteomes" id="UP000631114">
    <property type="component" value="Unassembled WGS sequence"/>
</dbReference>
<dbReference type="SUPFAM" id="SSF47473">
    <property type="entry name" value="EF-hand"/>
    <property type="match status" value="1"/>
</dbReference>
<dbReference type="Pfam" id="PF00069">
    <property type="entry name" value="Pkinase"/>
    <property type="match status" value="1"/>
</dbReference>
<dbReference type="SUPFAM" id="SSF56112">
    <property type="entry name" value="Protein kinase-like (PK-like)"/>
    <property type="match status" value="1"/>
</dbReference>
<evidence type="ECO:0000256" key="11">
    <source>
        <dbReference type="ARBA" id="ARBA00022840"/>
    </source>
</evidence>
<gene>
    <name evidence="20" type="ORF">IFM89_006966</name>
</gene>
<feature type="region of interest" description="Disordered" evidence="17">
    <location>
        <begin position="1"/>
        <end position="26"/>
    </location>
</feature>
<sequence length="418" mass="47254">MGNCCATPVVQGEEKREKKTKKPNPFSIDYGLNHGAGGGGNKAWVLKEPTGREIGMCHKHGVMHRDLKPENFLFANKKETAALKAIDFGLSVFFKPGERFTEIVGSPYYMAPEVLKRNYGPEVDVWSAGVILYILLCGIPPFWAETEQGVAQAIIRCVVDFKRDPWPKVSDNAKDLVRRMLDPDPKRRLTAQEVLDHQWLQHANKAPNVSLGETVKARLKQFSMLNKLKKRALRVVAEHLSVEEVADIKESFQVMDINNNGKLTFEELKLGLYKIGHQVPDADVQMLMEAADVDGNGTLDYGEFVAVAIHLRKIGNDEHLHKAFMFFDQNKSGYIEIEELRDSLAEDVDPNNDEVINAILRDVDSDKDGRISYEEFSTMMKAGTDWRKASRQYSRERFNSISLKLMKDASLQLANEGR</sequence>
<dbReference type="EC" id="2.7.11.1" evidence="2"/>
<keyword evidence="13" id="KW-0449">Lipoprotein</keyword>
<evidence type="ECO:0000256" key="2">
    <source>
        <dbReference type="ARBA" id="ARBA00012513"/>
    </source>
</evidence>
<evidence type="ECO:0000256" key="1">
    <source>
        <dbReference type="ARBA" id="ARBA00004635"/>
    </source>
</evidence>
<feature type="domain" description="Protein kinase" evidence="18">
    <location>
        <begin position="1"/>
        <end position="200"/>
    </location>
</feature>
<comment type="similarity">
    <text evidence="14">Belongs to the protein kinase superfamily. Ser/Thr protein kinase family. CDPK subfamily.</text>
</comment>
<dbReference type="SMART" id="SM00054">
    <property type="entry name" value="EFh"/>
    <property type="match status" value="4"/>
</dbReference>
<proteinExistence type="inferred from homology"/>
<dbReference type="SMART" id="SM00220">
    <property type="entry name" value="S_TKc"/>
    <property type="match status" value="1"/>
</dbReference>
<dbReference type="GO" id="GO:0005524">
    <property type="term" value="F:ATP binding"/>
    <property type="evidence" value="ECO:0007669"/>
    <property type="project" value="UniProtKB-KW"/>
</dbReference>
<evidence type="ECO:0000256" key="16">
    <source>
        <dbReference type="ARBA" id="ARBA00048679"/>
    </source>
</evidence>
<keyword evidence="11" id="KW-0067">ATP-binding</keyword>
<comment type="catalytic activity">
    <reaction evidence="16">
        <text>L-seryl-[protein] + ATP = O-phospho-L-seryl-[protein] + ADP + H(+)</text>
        <dbReference type="Rhea" id="RHEA:17989"/>
        <dbReference type="Rhea" id="RHEA-COMP:9863"/>
        <dbReference type="Rhea" id="RHEA-COMP:11604"/>
        <dbReference type="ChEBI" id="CHEBI:15378"/>
        <dbReference type="ChEBI" id="CHEBI:29999"/>
        <dbReference type="ChEBI" id="CHEBI:30616"/>
        <dbReference type="ChEBI" id="CHEBI:83421"/>
        <dbReference type="ChEBI" id="CHEBI:456216"/>
        <dbReference type="EC" id="2.7.11.1"/>
    </reaction>
</comment>
<evidence type="ECO:0000256" key="9">
    <source>
        <dbReference type="ARBA" id="ARBA00022777"/>
    </source>
</evidence>